<evidence type="ECO:0000256" key="1">
    <source>
        <dbReference type="ARBA" id="ARBA00023242"/>
    </source>
</evidence>
<dbReference type="InterPro" id="IPR036864">
    <property type="entry name" value="Zn2-C6_fun-type_DNA-bd_sf"/>
</dbReference>
<organism evidence="4 5">
    <name type="scientific">Trichoderma gamsii</name>
    <dbReference type="NCBI Taxonomy" id="398673"/>
    <lineage>
        <taxon>Eukaryota</taxon>
        <taxon>Fungi</taxon>
        <taxon>Dikarya</taxon>
        <taxon>Ascomycota</taxon>
        <taxon>Pezizomycotina</taxon>
        <taxon>Sordariomycetes</taxon>
        <taxon>Hypocreomycetidae</taxon>
        <taxon>Hypocreales</taxon>
        <taxon>Hypocreaceae</taxon>
        <taxon>Trichoderma</taxon>
    </lineage>
</organism>
<dbReference type="GO" id="GO:0000981">
    <property type="term" value="F:DNA-binding transcription factor activity, RNA polymerase II-specific"/>
    <property type="evidence" value="ECO:0007669"/>
    <property type="project" value="InterPro"/>
</dbReference>
<gene>
    <name evidence="4" type="ORF">TGAM01_v209168</name>
</gene>
<dbReference type="RefSeq" id="XP_024404748.1">
    <property type="nucleotide sequence ID" value="XM_024550503.1"/>
</dbReference>
<dbReference type="PROSITE" id="PS50048">
    <property type="entry name" value="ZN2_CY6_FUNGAL_2"/>
    <property type="match status" value="1"/>
</dbReference>
<evidence type="ECO:0000256" key="2">
    <source>
        <dbReference type="SAM" id="MobiDB-lite"/>
    </source>
</evidence>
<sequence length="736" mass="82514">MYKPAPPRPKKTNICRSRSGCKTCRQRRKKCDERKPCSLCKRLGVACEQISHTFEFRSVSGPSRSRKAGLRSVTPLYAPNPPPSKTVAVTRPLSKPSEHSPIGVEGGFDTIFDSDHVLSADMIPFPDPSLSYATENQNRIWEIHSDSELFDEPLDLGIAEGTTMNLAPLSVPQHRAGDAVGFYMSIWKLHCLPALNVTFKFMDTIRDQSSLITDTMATLAASRMSRKLPQRRLFTSSDSPGLYFRPDFGHEACSSELYGSALRRMSCWWPENYVSNPMLAFAALVLFCYVESSMGYFKGFYIHSQGIEELLSESADRIFPHGAGLLAAWVEVKMQNWWRRAYFGVPEFFQDYSTPLLRPDLQFISNTGSGRTATILWILCESHRLNTAALIACWARQRKSHQMRTTTVSTSVDNANPASEHSSIPNEVVALTKMYSEKLDEWRAYVPSLVEIEANPNHPKLFDLKIPEDEALCFSSHQSAMNMAYYVVGRVMHCAGPLQTFASASVHNIDDQYEEIEAWIFVLLRIAAGINWEDCICLNAYTIGETGLWIQGWLETRLGRDGIEEGNFPVFQILDAVRLINRERRNGLDVVALFQTVDDGGGKASQIVPDNFEPCRIWCTGARPSGQVRSLKTNVGYDADDIQAFPLSEYERPPLCGYPSHQIMRNVEAILKQAGSSIENVVEVTVFLTNIIDADELSLAYKPYWGDLKPARTCVAVKELPYGSDIELKCIAVVAD</sequence>
<dbReference type="CDD" id="cd00067">
    <property type="entry name" value="GAL4"/>
    <property type="match status" value="1"/>
</dbReference>
<evidence type="ECO:0000313" key="4">
    <source>
        <dbReference type="EMBL" id="PON21912.1"/>
    </source>
</evidence>
<name>A0A2P4ZC84_9HYPO</name>
<reference evidence="4 5" key="1">
    <citation type="journal article" date="2016" name="Genome Announc.">
        <title>Draft Whole-Genome Sequence of Trichoderma gamsii T6085, a Promising Biocontrol Agent of Fusarium Head Blight on Wheat.</title>
        <authorList>
            <person name="Baroncelli R."/>
            <person name="Zapparata A."/>
            <person name="Piaggeschi G."/>
            <person name="Sarrocco S."/>
            <person name="Vannacci G."/>
        </authorList>
    </citation>
    <scope>NUCLEOTIDE SEQUENCE [LARGE SCALE GENOMIC DNA]</scope>
    <source>
        <strain evidence="4 5">T6085</strain>
    </source>
</reference>
<evidence type="ECO:0000313" key="5">
    <source>
        <dbReference type="Proteomes" id="UP000054821"/>
    </source>
</evidence>
<accession>A0A2P4ZC84</accession>
<keyword evidence="5" id="KW-1185">Reference proteome</keyword>
<dbReference type="GO" id="GO:0008270">
    <property type="term" value="F:zinc ion binding"/>
    <property type="evidence" value="ECO:0007669"/>
    <property type="project" value="InterPro"/>
</dbReference>
<dbReference type="Pfam" id="PF00172">
    <property type="entry name" value="Zn_clus"/>
    <property type="match status" value="1"/>
</dbReference>
<dbReference type="Proteomes" id="UP000054821">
    <property type="component" value="Unassembled WGS sequence"/>
</dbReference>
<protein>
    <recommendedName>
        <fullName evidence="3">Zn(2)-C6 fungal-type domain-containing protein</fullName>
    </recommendedName>
</protein>
<dbReference type="SMART" id="SM00066">
    <property type="entry name" value="GAL4"/>
    <property type="match status" value="1"/>
</dbReference>
<comment type="caution">
    <text evidence="4">The sequence shown here is derived from an EMBL/GenBank/DDBJ whole genome shotgun (WGS) entry which is preliminary data.</text>
</comment>
<dbReference type="STRING" id="398673.A0A2P4ZC84"/>
<dbReference type="GeneID" id="29990062"/>
<keyword evidence="1" id="KW-0539">Nucleus</keyword>
<dbReference type="Pfam" id="PF01042">
    <property type="entry name" value="Ribonuc_L-PSP"/>
    <property type="match status" value="1"/>
</dbReference>
<dbReference type="GO" id="GO:0000976">
    <property type="term" value="F:transcription cis-regulatory region binding"/>
    <property type="evidence" value="ECO:0007669"/>
    <property type="project" value="TreeGrafter"/>
</dbReference>
<dbReference type="AlphaFoldDB" id="A0A2P4ZC84"/>
<dbReference type="InterPro" id="IPR035959">
    <property type="entry name" value="RutC-like_sf"/>
</dbReference>
<evidence type="ECO:0000259" key="3">
    <source>
        <dbReference type="PROSITE" id="PS50048"/>
    </source>
</evidence>
<dbReference type="Gene3D" id="3.30.1330.40">
    <property type="entry name" value="RutC-like"/>
    <property type="match status" value="1"/>
</dbReference>
<feature type="domain" description="Zn(2)-C6 fungal-type" evidence="3">
    <location>
        <begin position="20"/>
        <end position="47"/>
    </location>
</feature>
<dbReference type="PANTHER" id="PTHR37534">
    <property type="entry name" value="TRANSCRIPTIONAL ACTIVATOR PROTEIN UGA3"/>
    <property type="match status" value="1"/>
</dbReference>
<feature type="region of interest" description="Disordered" evidence="2">
    <location>
        <begin position="73"/>
        <end position="100"/>
    </location>
</feature>
<dbReference type="InterPro" id="IPR006175">
    <property type="entry name" value="YjgF/YER057c/UK114"/>
</dbReference>
<dbReference type="GO" id="GO:0045944">
    <property type="term" value="P:positive regulation of transcription by RNA polymerase II"/>
    <property type="evidence" value="ECO:0007669"/>
    <property type="project" value="TreeGrafter"/>
</dbReference>
<dbReference type="PANTHER" id="PTHR37534:SF7">
    <property type="entry name" value="TRANSCRIPTIONAL ACTIVATOR PROTEIN UGA3"/>
    <property type="match status" value="1"/>
</dbReference>
<dbReference type="InterPro" id="IPR001138">
    <property type="entry name" value="Zn2Cys6_DnaBD"/>
</dbReference>
<dbReference type="EMBL" id="JPDN02000043">
    <property type="protein sequence ID" value="PON21912.1"/>
    <property type="molecule type" value="Genomic_DNA"/>
</dbReference>
<dbReference type="Gene3D" id="4.10.240.10">
    <property type="entry name" value="Zn(2)-C6 fungal-type DNA-binding domain"/>
    <property type="match status" value="1"/>
</dbReference>
<dbReference type="SUPFAM" id="SSF57701">
    <property type="entry name" value="Zn2/Cys6 DNA-binding domain"/>
    <property type="match status" value="1"/>
</dbReference>
<dbReference type="GO" id="GO:0005634">
    <property type="term" value="C:nucleus"/>
    <property type="evidence" value="ECO:0007669"/>
    <property type="project" value="TreeGrafter"/>
</dbReference>
<dbReference type="CDD" id="cd00448">
    <property type="entry name" value="YjgF_YER057c_UK114_family"/>
    <property type="match status" value="1"/>
</dbReference>
<dbReference type="PROSITE" id="PS00463">
    <property type="entry name" value="ZN2_CY6_FUNGAL_1"/>
    <property type="match status" value="1"/>
</dbReference>
<dbReference type="SUPFAM" id="SSF55298">
    <property type="entry name" value="YjgF-like"/>
    <property type="match status" value="1"/>
</dbReference>
<proteinExistence type="predicted"/>